<dbReference type="Pfam" id="PF20469">
    <property type="entry name" value="OLD-like_TOPRIM"/>
    <property type="match status" value="1"/>
</dbReference>
<dbReference type="Gene3D" id="3.40.50.300">
    <property type="entry name" value="P-loop containing nucleotide triphosphate hydrolases"/>
    <property type="match status" value="1"/>
</dbReference>
<keyword evidence="3" id="KW-0540">Nuclease</keyword>
<dbReference type="InterPro" id="IPR034139">
    <property type="entry name" value="TOPRIM_OLD"/>
</dbReference>
<dbReference type="CDD" id="cd01026">
    <property type="entry name" value="TOPRIM_OLD"/>
    <property type="match status" value="1"/>
</dbReference>
<dbReference type="GO" id="GO:0004519">
    <property type="term" value="F:endonuclease activity"/>
    <property type="evidence" value="ECO:0007669"/>
    <property type="project" value="UniProtKB-KW"/>
</dbReference>
<keyword evidence="3" id="KW-0378">Hydrolase</keyword>
<dbReference type="InterPro" id="IPR027417">
    <property type="entry name" value="P-loop_NTPase"/>
</dbReference>
<dbReference type="Proteomes" id="UP000184241">
    <property type="component" value="Unassembled WGS sequence"/>
</dbReference>
<keyword evidence="3" id="KW-0255">Endonuclease</keyword>
<dbReference type="AlphaFoldDB" id="A0A1M6EPC8"/>
<feature type="domain" description="OLD protein-like TOPRIM" evidence="2">
    <location>
        <begin position="383"/>
        <end position="453"/>
    </location>
</feature>
<dbReference type="InterPro" id="IPR051396">
    <property type="entry name" value="Bact_Antivir_Def_Nuclease"/>
</dbReference>
<evidence type="ECO:0000259" key="1">
    <source>
        <dbReference type="Pfam" id="PF13175"/>
    </source>
</evidence>
<organism evidence="3 4">
    <name type="scientific">Clostridium intestinale DSM 6191</name>
    <dbReference type="NCBI Taxonomy" id="1121320"/>
    <lineage>
        <taxon>Bacteria</taxon>
        <taxon>Bacillati</taxon>
        <taxon>Bacillota</taxon>
        <taxon>Clostridia</taxon>
        <taxon>Eubacteriales</taxon>
        <taxon>Clostridiaceae</taxon>
        <taxon>Clostridium</taxon>
    </lineage>
</organism>
<evidence type="ECO:0000313" key="3">
    <source>
        <dbReference type="EMBL" id="SHI87218.1"/>
    </source>
</evidence>
<dbReference type="RefSeq" id="WP_073022761.1">
    <property type="nucleotide sequence ID" value="NZ_FQXU01000023.1"/>
</dbReference>
<dbReference type="Pfam" id="PF13175">
    <property type="entry name" value="AAA_15"/>
    <property type="match status" value="1"/>
</dbReference>
<proteinExistence type="predicted"/>
<dbReference type="InterPro" id="IPR041685">
    <property type="entry name" value="AAA_GajA/Old/RecF-like"/>
</dbReference>
<dbReference type="SUPFAM" id="SSF52540">
    <property type="entry name" value="P-loop containing nucleoside triphosphate hydrolases"/>
    <property type="match status" value="1"/>
</dbReference>
<evidence type="ECO:0000313" key="4">
    <source>
        <dbReference type="Proteomes" id="UP000184241"/>
    </source>
</evidence>
<dbReference type="PANTHER" id="PTHR43581">
    <property type="entry name" value="ATP/GTP PHOSPHATASE"/>
    <property type="match status" value="1"/>
</dbReference>
<feature type="domain" description="Endonuclease GajA/Old nuclease/RecF-like AAA" evidence="1">
    <location>
        <begin position="1"/>
        <end position="335"/>
    </location>
</feature>
<dbReference type="PANTHER" id="PTHR43581:SF4">
    <property type="entry name" value="ATP_GTP PHOSPHATASE"/>
    <property type="match status" value="1"/>
</dbReference>
<dbReference type="EMBL" id="FQXU01000023">
    <property type="protein sequence ID" value="SHI87218.1"/>
    <property type="molecule type" value="Genomic_DNA"/>
</dbReference>
<reference evidence="3 4" key="1">
    <citation type="submission" date="2016-11" db="EMBL/GenBank/DDBJ databases">
        <authorList>
            <person name="Jaros S."/>
            <person name="Januszkiewicz K."/>
            <person name="Wedrychowicz H."/>
        </authorList>
    </citation>
    <scope>NUCLEOTIDE SEQUENCE [LARGE SCALE GENOMIC DNA]</scope>
    <source>
        <strain evidence="3 4">DSM 6191</strain>
    </source>
</reference>
<name>A0A1M6EPC8_9CLOT</name>
<protein>
    <submittedName>
        <fullName evidence="3">Putative ATP-dependent endonuclease of the OLD family</fullName>
    </submittedName>
</protein>
<sequence>MYLSRLNLWNFRKYGFNALSEQPSLSVDFNSGLNLIVGENDSGKTSIVDAIKYVLGTQSYDGVRLEENDFYISNQGSRSSELKIECIFKDLSETECGKFLEWINFDKGKTAELRVKLVAKLQDNKVFIKKTAGLDGIDINFNANDLLRITYLKPLRDAENELSPGYKSRFAQILKSHPLFVKDKTEDVHPLEAYIKDANYNIEEYFKNEYVGEDEEKHQAAGTLIKTLNSTLKEFIGLNENNYIANVSIANSELAKILSKLMLSVDENKVGLGTLNQLYIAMELLLLDVKKFKQEFGMALIEEIEAHLHPQAQLRLIKYLQNVGQQVILTTHSITLASIVDLKNLILCRKGKTFALGKEYTNLSEGDYEFLQRFLDATKANLFFAKGVIMVEGDAENILIPTLAELIDRPLHRYGVSVVNVGNTAFLRYSNIFIRNDKINTLEIPVSIITDTDVRPKEYYLDEENSGNSNYYKLYMIKNIEKLNGKLYLNEDDAIKVIKEELNIERFKPAEKEIYVEEKNDYNLYLDVVKNSKQAKYNFMDICVFTNTWTLEYDLALSSLKTVLRAAILIAIDIKKDEESINNINTDDYLKAAKEEIDGMKSSGKNDFEVAYEIFKPLLKNKASKAVTAQYLSKILKPLGKPKNIKIIKKDKYLKYLLDSIYHVTSPSNIEEETQENV</sequence>
<accession>A0A1M6EPC8</accession>
<evidence type="ECO:0000259" key="2">
    <source>
        <dbReference type="Pfam" id="PF20469"/>
    </source>
</evidence>
<gene>
    <name evidence="3" type="ORF">SAMN02745941_04481</name>
</gene>